<organism evidence="1 2">
    <name type="scientific">Jeotgalibacillus marinus</name>
    <dbReference type="NCBI Taxonomy" id="86667"/>
    <lineage>
        <taxon>Bacteria</taxon>
        <taxon>Bacillati</taxon>
        <taxon>Bacillota</taxon>
        <taxon>Bacilli</taxon>
        <taxon>Bacillales</taxon>
        <taxon>Caryophanaceae</taxon>
        <taxon>Jeotgalibacillus</taxon>
    </lineage>
</organism>
<protein>
    <submittedName>
        <fullName evidence="1">DUF6509 family protein</fullName>
    </submittedName>
</protein>
<sequence length="96" mass="11127">MITITEYSVDLLKDPFGILTGERYEFTLELDVPEDDELYSETGIDVRVLYRVEDGVESIVKYELIDKKTAQPLDFELETEELAMIESFCNNNLPKQ</sequence>
<dbReference type="InterPro" id="IPR045424">
    <property type="entry name" value="DUF6509"/>
</dbReference>
<comment type="caution">
    <text evidence="1">The sequence shown here is derived from an EMBL/GenBank/DDBJ whole genome shotgun (WGS) entry which is preliminary data.</text>
</comment>
<dbReference type="EMBL" id="JBFMIA010000008">
    <property type="protein sequence ID" value="MEW9502209.1"/>
    <property type="molecule type" value="Genomic_DNA"/>
</dbReference>
<dbReference type="RefSeq" id="WP_367779697.1">
    <property type="nucleotide sequence ID" value="NZ_JBFMIA010000008.1"/>
</dbReference>
<evidence type="ECO:0000313" key="2">
    <source>
        <dbReference type="Proteomes" id="UP001556040"/>
    </source>
</evidence>
<keyword evidence="2" id="KW-1185">Reference proteome</keyword>
<dbReference type="Proteomes" id="UP001556040">
    <property type="component" value="Unassembled WGS sequence"/>
</dbReference>
<dbReference type="Pfam" id="PF20119">
    <property type="entry name" value="DUF6509"/>
    <property type="match status" value="1"/>
</dbReference>
<gene>
    <name evidence="1" type="ORF">AB1471_10420</name>
</gene>
<accession>A0ABV3Q4K2</accession>
<name>A0ABV3Q4K2_9BACL</name>
<proteinExistence type="predicted"/>
<reference evidence="1 2" key="1">
    <citation type="journal article" date="1979" name="Int. J. Syst. Evol. Microbiol.">
        <title>Bacillus globisporus subsp. marinus subsp. nov.</title>
        <authorList>
            <person name="Liu H."/>
        </authorList>
    </citation>
    <scope>NUCLEOTIDE SEQUENCE [LARGE SCALE GENOMIC DNA]</scope>
    <source>
        <strain evidence="1 2">DSM 1297</strain>
    </source>
</reference>
<evidence type="ECO:0000313" key="1">
    <source>
        <dbReference type="EMBL" id="MEW9502209.1"/>
    </source>
</evidence>